<feature type="region of interest" description="Disordered" evidence="1">
    <location>
        <begin position="185"/>
        <end position="215"/>
    </location>
</feature>
<dbReference type="InterPro" id="IPR010657">
    <property type="entry name" value="ImpA_N"/>
</dbReference>
<dbReference type="Pfam" id="PF06812">
    <property type="entry name" value="ImpA_N"/>
    <property type="match status" value="1"/>
</dbReference>
<feature type="compositionally biased region" description="Low complexity" evidence="1">
    <location>
        <begin position="191"/>
        <end position="215"/>
    </location>
</feature>
<protein>
    <submittedName>
        <fullName evidence="3">Type VI secretion system ImpA domain-containing protein</fullName>
    </submittedName>
</protein>
<reference evidence="3 4" key="1">
    <citation type="submission" date="2017-06" db="EMBL/GenBank/DDBJ databases">
        <title>Herbaspirillum phytohormonus sp. nov., isolated from the root nodule of Robinia pseudoacacia in lead-zinc mine.</title>
        <authorList>
            <person name="Fan M."/>
            <person name="Lin Y."/>
        </authorList>
    </citation>
    <scope>NUCLEOTIDE SEQUENCE [LARGE SCALE GENOMIC DNA]</scope>
    <source>
        <strain evidence="3 4">HZ10</strain>
    </source>
</reference>
<dbReference type="AlphaFoldDB" id="A0A246WKN2"/>
<accession>A0A246WKN2</accession>
<comment type="caution">
    <text evidence="3">The sequence shown here is derived from an EMBL/GenBank/DDBJ whole genome shotgun (WGS) entry which is preliminary data.</text>
</comment>
<dbReference type="InterPro" id="IPR017739">
    <property type="entry name" value="T6SS-assoc_VCA0119"/>
</dbReference>
<evidence type="ECO:0000259" key="2">
    <source>
        <dbReference type="Pfam" id="PF06812"/>
    </source>
</evidence>
<sequence length="530" mass="55293">MTQLSSLGKQPISDAQPAGRDVREEGEFDLLQNEIAKMSNPAASSSVDWTQVVAQAATLTGAKGKDIMVACYLAGGLLQTEGLPGLAAGLQVLDEMLQAYWDTLYPPLARLRARRNALQWLMDRIRAHGDEHDWSSFPPQDEELVTALRERLKSIDAFVADKDAEAPSLRPAISQVGNLLVKESAPPPAAEPVTAAPVAAPPTSASAASSSPMASSAPAQAAPAMAALAGGPVDSPAAAEAAGAEALQRLADIAQWLGEGELNQPPAFRLNRIAAWGGIEQLPPATGGKTNLPGPVPQVLDALKTMQNRQAFDDLVRFAEAQLAVFPFWLDMNCVAAQALERMGGAYDAARREVCGASAWLVTRLPGIEDLAFSNGTPFASADTRQWLQSLGTGGAGAGADGAARMDAVQTAGGNARALAADGNLAGAAELLQKAIGQSAAPAARLQLRVALCELLLAERPGASLDAFARALVTEVDRYCLTEWDPPLAASALQAAWNVLSRNDELKTETDGLLARLVAIDAGAAVRLVT</sequence>
<dbReference type="NCBIfam" id="TIGR03362">
    <property type="entry name" value="VI_chp_7"/>
    <property type="match status" value="1"/>
</dbReference>
<evidence type="ECO:0000313" key="4">
    <source>
        <dbReference type="Proteomes" id="UP000197596"/>
    </source>
</evidence>
<organism evidence="3 4">
    <name type="scientific">Herbaspirillum robiniae</name>
    <dbReference type="NCBI Taxonomy" id="2014887"/>
    <lineage>
        <taxon>Bacteria</taxon>
        <taxon>Pseudomonadati</taxon>
        <taxon>Pseudomonadota</taxon>
        <taxon>Betaproteobacteria</taxon>
        <taxon>Burkholderiales</taxon>
        <taxon>Oxalobacteraceae</taxon>
        <taxon>Herbaspirillum</taxon>
    </lineage>
</organism>
<proteinExistence type="predicted"/>
<dbReference type="PANTHER" id="PTHR37024:SF3">
    <property type="entry name" value="TYPE VI SECRETION SYSTEM PROTEIN TSSA"/>
    <property type="match status" value="1"/>
</dbReference>
<dbReference type="Proteomes" id="UP000197596">
    <property type="component" value="Unassembled WGS sequence"/>
</dbReference>
<evidence type="ECO:0000313" key="3">
    <source>
        <dbReference type="EMBL" id="OWY26886.1"/>
    </source>
</evidence>
<dbReference type="EMBL" id="NJGU01000015">
    <property type="protein sequence ID" value="OWY26886.1"/>
    <property type="molecule type" value="Genomic_DNA"/>
</dbReference>
<gene>
    <name evidence="3" type="ORF">CEJ42_21940</name>
</gene>
<feature type="region of interest" description="Disordered" evidence="1">
    <location>
        <begin position="1"/>
        <end position="21"/>
    </location>
</feature>
<dbReference type="PANTHER" id="PTHR37024">
    <property type="entry name" value="TYPE VI SECRETION SYSTEM DUF2094 AND IMPA-RELATED DOMAIN PROTEIN"/>
    <property type="match status" value="1"/>
</dbReference>
<name>A0A246WKN2_9BURK</name>
<dbReference type="Pfam" id="PF16989">
    <property type="entry name" value="T6SS_VasJ"/>
    <property type="match status" value="1"/>
</dbReference>
<evidence type="ECO:0000256" key="1">
    <source>
        <dbReference type="SAM" id="MobiDB-lite"/>
    </source>
</evidence>
<feature type="domain" description="ImpA N-terminal" evidence="2">
    <location>
        <begin position="10"/>
        <end position="122"/>
    </location>
</feature>